<dbReference type="EMBL" id="KN817736">
    <property type="protein sequence ID" value="KJA13502.1"/>
    <property type="molecule type" value="Genomic_DNA"/>
</dbReference>
<proteinExistence type="predicted"/>
<organism evidence="1 2">
    <name type="scientific">Hypholoma sublateritium (strain FD-334 SS-4)</name>
    <dbReference type="NCBI Taxonomy" id="945553"/>
    <lineage>
        <taxon>Eukaryota</taxon>
        <taxon>Fungi</taxon>
        <taxon>Dikarya</taxon>
        <taxon>Basidiomycota</taxon>
        <taxon>Agaricomycotina</taxon>
        <taxon>Agaricomycetes</taxon>
        <taxon>Agaricomycetidae</taxon>
        <taxon>Agaricales</taxon>
        <taxon>Agaricineae</taxon>
        <taxon>Strophariaceae</taxon>
        <taxon>Hypholoma</taxon>
    </lineage>
</organism>
<feature type="non-terminal residue" evidence="1">
    <location>
        <position position="78"/>
    </location>
</feature>
<sequence length="78" mass="9259">IQTLWMRWIFLNRNTFIADYCNGTLSFVADYWKIIHQASGWAGLRNWLLILLANNFLNGQNLARILCYYESLVGMNQW</sequence>
<dbReference type="AlphaFoldDB" id="A0A0D2KG55"/>
<protein>
    <submittedName>
        <fullName evidence="1">Uncharacterized protein</fullName>
    </submittedName>
</protein>
<dbReference type="OrthoDB" id="3249923at2759"/>
<accession>A0A0D2KG55</accession>
<dbReference type="STRING" id="945553.A0A0D2KG55"/>
<dbReference type="OMA" id="NTFIADY"/>
<evidence type="ECO:0000313" key="1">
    <source>
        <dbReference type="EMBL" id="KJA13502.1"/>
    </source>
</evidence>
<evidence type="ECO:0000313" key="2">
    <source>
        <dbReference type="Proteomes" id="UP000054270"/>
    </source>
</evidence>
<feature type="non-terminal residue" evidence="1">
    <location>
        <position position="1"/>
    </location>
</feature>
<name>A0A0D2KG55_HYPSF</name>
<gene>
    <name evidence="1" type="ORF">HYPSUDRAFT_103771</name>
</gene>
<dbReference type="Proteomes" id="UP000054270">
    <property type="component" value="Unassembled WGS sequence"/>
</dbReference>
<keyword evidence="2" id="KW-1185">Reference proteome</keyword>
<reference evidence="2" key="1">
    <citation type="submission" date="2014-04" db="EMBL/GenBank/DDBJ databases">
        <title>Evolutionary Origins and Diversification of the Mycorrhizal Mutualists.</title>
        <authorList>
            <consortium name="DOE Joint Genome Institute"/>
            <consortium name="Mycorrhizal Genomics Consortium"/>
            <person name="Kohler A."/>
            <person name="Kuo A."/>
            <person name="Nagy L.G."/>
            <person name="Floudas D."/>
            <person name="Copeland A."/>
            <person name="Barry K.W."/>
            <person name="Cichocki N."/>
            <person name="Veneault-Fourrey C."/>
            <person name="LaButti K."/>
            <person name="Lindquist E.A."/>
            <person name="Lipzen A."/>
            <person name="Lundell T."/>
            <person name="Morin E."/>
            <person name="Murat C."/>
            <person name="Riley R."/>
            <person name="Ohm R."/>
            <person name="Sun H."/>
            <person name="Tunlid A."/>
            <person name="Henrissat B."/>
            <person name="Grigoriev I.V."/>
            <person name="Hibbett D.S."/>
            <person name="Martin F."/>
        </authorList>
    </citation>
    <scope>NUCLEOTIDE SEQUENCE [LARGE SCALE GENOMIC DNA]</scope>
    <source>
        <strain evidence="2">FD-334 SS-4</strain>
    </source>
</reference>